<reference evidence="1" key="1">
    <citation type="submission" date="2022-02" db="EMBL/GenBank/DDBJ databases">
        <title>Vibrio sp. nov, a new bacterium isolated from seawater.</title>
        <authorList>
            <person name="Yuan Y."/>
        </authorList>
    </citation>
    <scope>NUCLEOTIDE SEQUENCE</scope>
    <source>
        <strain evidence="1">ZSDZ65</strain>
    </source>
</reference>
<protein>
    <submittedName>
        <fullName evidence="1">Uncharacterized protein</fullName>
    </submittedName>
</protein>
<dbReference type="AlphaFoldDB" id="A0A9X3CVB1"/>
<dbReference type="PROSITE" id="PS51257">
    <property type="entry name" value="PROKAR_LIPOPROTEIN"/>
    <property type="match status" value="1"/>
</dbReference>
<name>A0A9X3CVB1_9VIBR</name>
<gene>
    <name evidence="1" type="ORF">MD535_24360</name>
</gene>
<evidence type="ECO:0000313" key="1">
    <source>
        <dbReference type="EMBL" id="MCW8349125.1"/>
    </source>
</evidence>
<accession>A0A9X3CVB1</accession>
<organism evidence="1 2">
    <name type="scientific">Vibrio qingdaonensis</name>
    <dbReference type="NCBI Taxonomy" id="2829491"/>
    <lineage>
        <taxon>Bacteria</taxon>
        <taxon>Pseudomonadati</taxon>
        <taxon>Pseudomonadota</taxon>
        <taxon>Gammaproteobacteria</taxon>
        <taxon>Vibrionales</taxon>
        <taxon>Vibrionaceae</taxon>
        <taxon>Vibrio</taxon>
    </lineage>
</organism>
<comment type="caution">
    <text evidence="1">The sequence shown here is derived from an EMBL/GenBank/DDBJ whole genome shotgun (WGS) entry which is preliminary data.</text>
</comment>
<proteinExistence type="predicted"/>
<dbReference type="EMBL" id="JAKRRY010000064">
    <property type="protein sequence ID" value="MCW8349125.1"/>
    <property type="molecule type" value="Genomic_DNA"/>
</dbReference>
<dbReference type="RefSeq" id="WP_265677773.1">
    <property type="nucleotide sequence ID" value="NZ_JAKRRY010000064.1"/>
</dbReference>
<keyword evidence="2" id="KW-1185">Reference proteome</keyword>
<dbReference type="Proteomes" id="UP001155587">
    <property type="component" value="Unassembled WGS sequence"/>
</dbReference>
<sequence>MNIHRYPQLLTVIVLSLMLSACGDKAITEELAKIDEPAKAEEPTKEYITLENDEKLINEFGGGYQKVPHLSDINGNAVALVLDADGKVKDKPVSVLSTGETERPQFFLNQANQLVNPSSLQPFTNIGSSKPLTLLRNKDGHAIIGENGGYSVTQINHLGLPEDNEVFFNTTTGELWKDSNGNLVTKKRIDDNPYLESFPSYDEIAGLNLGFRQTAGSDPGVIFATAQGLYYPVWRTSGLVNIPIKRHTTITAATKDGGMIVFGGEKEHYLGVDNVLLYDAPTDTVYPTTATKGILVINRNCNFNDEILEERFHTPPPRNEIISNPDLGCWPKNIRQFASTIHSGPVGLLTKTNELWGIGSSSFGLGGKRSDPMDWKSKVALPVKIAENIKMTTLHQGGGYAFTFGYALTNDGEVFRITGSHHATDIQENHVNATSSAAVNGQFIKLKVPANDYIINLFTPTFGTRILALGSSGNYYVLGGADHLTSHFGNDPFLLELTPKAKDFFSMSTESATNALTIIQYLGVDGKLYQYTDRRYNWIVSDYPDGVSPVFPSYVDSLDYYTRPRPLKSTEDIIFSEVIGGGFNFLLKDTQGNYYTKATHAFAGIFLGNQEDFGNYRVLVKLGPDIPAIEFLQNNPKFEFLYNDFRVLVNKEEKRIALIDTGAPLISAVEYGGGSEFFTSPPRSGERAKYGSVHILPNEISDRLFFTD</sequence>
<evidence type="ECO:0000313" key="2">
    <source>
        <dbReference type="Proteomes" id="UP001155587"/>
    </source>
</evidence>